<protein>
    <submittedName>
        <fullName evidence="2">Uncharacterized protein</fullName>
    </submittedName>
</protein>
<keyword evidence="3" id="KW-1185">Reference proteome</keyword>
<reference evidence="2" key="1">
    <citation type="submission" date="2023-03" db="EMBL/GenBank/DDBJ databases">
        <title>Massive genome expansion in bonnet fungi (Mycena s.s.) driven by repeated elements and novel gene families across ecological guilds.</title>
        <authorList>
            <consortium name="Lawrence Berkeley National Laboratory"/>
            <person name="Harder C.B."/>
            <person name="Miyauchi S."/>
            <person name="Viragh M."/>
            <person name="Kuo A."/>
            <person name="Thoen E."/>
            <person name="Andreopoulos B."/>
            <person name="Lu D."/>
            <person name="Skrede I."/>
            <person name="Drula E."/>
            <person name="Henrissat B."/>
            <person name="Morin E."/>
            <person name="Kohler A."/>
            <person name="Barry K."/>
            <person name="LaButti K."/>
            <person name="Morin E."/>
            <person name="Salamov A."/>
            <person name="Lipzen A."/>
            <person name="Mereny Z."/>
            <person name="Hegedus B."/>
            <person name="Baldrian P."/>
            <person name="Stursova M."/>
            <person name="Weitz H."/>
            <person name="Taylor A."/>
            <person name="Grigoriev I.V."/>
            <person name="Nagy L.G."/>
            <person name="Martin F."/>
            <person name="Kauserud H."/>
        </authorList>
    </citation>
    <scope>NUCLEOTIDE SEQUENCE</scope>
    <source>
        <strain evidence="2">CBHHK002</strain>
    </source>
</reference>
<comment type="caution">
    <text evidence="2">The sequence shown here is derived from an EMBL/GenBank/DDBJ whole genome shotgun (WGS) entry which is preliminary data.</text>
</comment>
<feature type="region of interest" description="Disordered" evidence="1">
    <location>
        <begin position="29"/>
        <end position="124"/>
    </location>
</feature>
<dbReference type="Proteomes" id="UP001218218">
    <property type="component" value="Unassembled WGS sequence"/>
</dbReference>
<evidence type="ECO:0000313" key="3">
    <source>
        <dbReference type="Proteomes" id="UP001218218"/>
    </source>
</evidence>
<organism evidence="2 3">
    <name type="scientific">Mycena albidolilacea</name>
    <dbReference type="NCBI Taxonomy" id="1033008"/>
    <lineage>
        <taxon>Eukaryota</taxon>
        <taxon>Fungi</taxon>
        <taxon>Dikarya</taxon>
        <taxon>Basidiomycota</taxon>
        <taxon>Agaricomycotina</taxon>
        <taxon>Agaricomycetes</taxon>
        <taxon>Agaricomycetidae</taxon>
        <taxon>Agaricales</taxon>
        <taxon>Marasmiineae</taxon>
        <taxon>Mycenaceae</taxon>
        <taxon>Mycena</taxon>
    </lineage>
</organism>
<proteinExistence type="predicted"/>
<sequence length="124" mass="13730">MYSLVSSRSAVNVLKPTTTRLTRVRCVPQTQLRFSSTMHDNDPETLEREKQRNLKGEQHKTPNTTPHDHAPGWNEPLASASEASVKADQAKGSPSDLQKKTVESHRSSAEHQNSEATRRGDGGK</sequence>
<evidence type="ECO:0000256" key="1">
    <source>
        <dbReference type="SAM" id="MobiDB-lite"/>
    </source>
</evidence>
<name>A0AAD6YYZ9_9AGAR</name>
<feature type="compositionally biased region" description="Polar residues" evidence="1">
    <location>
        <begin position="29"/>
        <end position="38"/>
    </location>
</feature>
<feature type="compositionally biased region" description="Basic and acidic residues" evidence="1">
    <location>
        <begin position="97"/>
        <end position="124"/>
    </location>
</feature>
<evidence type="ECO:0000313" key="2">
    <source>
        <dbReference type="EMBL" id="KAJ7301823.1"/>
    </source>
</evidence>
<feature type="compositionally biased region" description="Basic and acidic residues" evidence="1">
    <location>
        <begin position="39"/>
        <end position="70"/>
    </location>
</feature>
<dbReference type="EMBL" id="JARIHO010000126">
    <property type="protein sequence ID" value="KAJ7301823.1"/>
    <property type="molecule type" value="Genomic_DNA"/>
</dbReference>
<gene>
    <name evidence="2" type="ORF">DFH08DRAFT_827206</name>
</gene>
<accession>A0AAD6YYZ9</accession>
<dbReference type="AlphaFoldDB" id="A0AAD6YYZ9"/>